<evidence type="ECO:0000256" key="1">
    <source>
        <dbReference type="ARBA" id="ARBA00004141"/>
    </source>
</evidence>
<evidence type="ECO:0000256" key="8">
    <source>
        <dbReference type="SAM" id="Phobius"/>
    </source>
</evidence>
<reference evidence="10 11" key="1">
    <citation type="submission" date="2020-03" db="EMBL/GenBank/DDBJ databases">
        <title>Genomic Encyclopedia of Type Strains, Phase IV (KMG-IV): sequencing the most valuable type-strain genomes for metagenomic binning, comparative biology and taxonomic classification.</title>
        <authorList>
            <person name="Goeker M."/>
        </authorList>
    </citation>
    <scope>NUCLEOTIDE SEQUENCE [LARGE SCALE GENOMIC DNA]</scope>
    <source>
        <strain evidence="10 11">DSM 16846</strain>
    </source>
</reference>
<keyword evidence="4 8" id="KW-0812">Transmembrane</keyword>
<feature type="transmembrane region" description="Helical" evidence="8">
    <location>
        <begin position="531"/>
        <end position="551"/>
    </location>
</feature>
<evidence type="ECO:0000313" key="10">
    <source>
        <dbReference type="EMBL" id="NJC04210.1"/>
    </source>
</evidence>
<feature type="domain" description="Major facilitator superfamily (MFS) profile" evidence="9">
    <location>
        <begin position="30"/>
        <end position="554"/>
    </location>
</feature>
<feature type="transmembrane region" description="Helical" evidence="8">
    <location>
        <begin position="193"/>
        <end position="214"/>
    </location>
</feature>
<feature type="transmembrane region" description="Helical" evidence="8">
    <location>
        <begin position="103"/>
        <end position="120"/>
    </location>
</feature>
<feature type="transmembrane region" description="Helical" evidence="8">
    <location>
        <begin position="126"/>
        <end position="147"/>
    </location>
</feature>
<feature type="transmembrane region" description="Helical" evidence="8">
    <location>
        <begin position="501"/>
        <end position="519"/>
    </location>
</feature>
<gene>
    <name evidence="10" type="ORF">GGQ97_000003</name>
</gene>
<dbReference type="SUPFAM" id="SSF103473">
    <property type="entry name" value="MFS general substrate transporter"/>
    <property type="match status" value="1"/>
</dbReference>
<feature type="transmembrane region" description="Helical" evidence="8">
    <location>
        <begin position="63"/>
        <end position="82"/>
    </location>
</feature>
<evidence type="ECO:0000256" key="3">
    <source>
        <dbReference type="ARBA" id="ARBA00022448"/>
    </source>
</evidence>
<evidence type="ECO:0000259" key="9">
    <source>
        <dbReference type="PROSITE" id="PS50850"/>
    </source>
</evidence>
<dbReference type="NCBIfam" id="TIGR00901">
    <property type="entry name" value="2A0125"/>
    <property type="match status" value="1"/>
</dbReference>
<evidence type="ECO:0000256" key="2">
    <source>
        <dbReference type="ARBA" id="ARBA00008335"/>
    </source>
</evidence>
<feature type="transmembrane region" description="Helical" evidence="8">
    <location>
        <begin position="241"/>
        <end position="267"/>
    </location>
</feature>
<dbReference type="PROSITE" id="PS50850">
    <property type="entry name" value="MFS"/>
    <property type="match status" value="1"/>
</dbReference>
<feature type="transmembrane region" description="Helical" evidence="8">
    <location>
        <begin position="287"/>
        <end position="309"/>
    </location>
</feature>
<dbReference type="InterPro" id="IPR011701">
    <property type="entry name" value="MFS"/>
</dbReference>
<keyword evidence="11" id="KW-1185">Reference proteome</keyword>
<dbReference type="Gene3D" id="1.20.1250.20">
    <property type="entry name" value="MFS general substrate transporter like domains"/>
    <property type="match status" value="2"/>
</dbReference>
<evidence type="ECO:0000313" key="11">
    <source>
        <dbReference type="Proteomes" id="UP000558192"/>
    </source>
</evidence>
<dbReference type="Proteomes" id="UP000558192">
    <property type="component" value="Unassembled WGS sequence"/>
</dbReference>
<accession>A0A7X5Y5F7</accession>
<feature type="transmembrane region" description="Helical" evidence="8">
    <location>
        <begin position="349"/>
        <end position="366"/>
    </location>
</feature>
<keyword evidence="5 8" id="KW-1133">Transmembrane helix</keyword>
<dbReference type="InterPro" id="IPR004752">
    <property type="entry name" value="AmpG_permease/AT-1"/>
</dbReference>
<dbReference type="GO" id="GO:0016020">
    <property type="term" value="C:membrane"/>
    <property type="evidence" value="ECO:0007669"/>
    <property type="project" value="UniProtKB-SubCell"/>
</dbReference>
<comment type="similarity">
    <text evidence="2">Belongs to the major facilitator superfamily.</text>
</comment>
<dbReference type="InterPro" id="IPR036259">
    <property type="entry name" value="MFS_trans_sf"/>
</dbReference>
<feature type="transmembrane region" description="Helical" evidence="8">
    <location>
        <begin position="395"/>
        <end position="415"/>
    </location>
</feature>
<evidence type="ECO:0000256" key="4">
    <source>
        <dbReference type="ARBA" id="ARBA00022692"/>
    </source>
</evidence>
<dbReference type="EMBL" id="JAATJC010000001">
    <property type="protein sequence ID" value="NJC04210.1"/>
    <property type="molecule type" value="Genomic_DNA"/>
</dbReference>
<organism evidence="10 11">
    <name type="scientific">Sphingomonas kaistensis</name>
    <dbReference type="NCBI Taxonomy" id="298708"/>
    <lineage>
        <taxon>Bacteria</taxon>
        <taxon>Pseudomonadati</taxon>
        <taxon>Pseudomonadota</taxon>
        <taxon>Alphaproteobacteria</taxon>
        <taxon>Sphingomonadales</taxon>
        <taxon>Sphingomonadaceae</taxon>
        <taxon>Sphingomonas</taxon>
    </lineage>
</organism>
<name>A0A7X5Y5F7_9SPHN</name>
<dbReference type="AlphaFoldDB" id="A0A7X5Y5F7"/>
<feature type="transmembrane region" description="Helical" evidence="8">
    <location>
        <begin position="465"/>
        <end position="489"/>
    </location>
</feature>
<protein>
    <submittedName>
        <fullName evidence="10">PAT family beta-lactamase induction signal transducer AmpG</fullName>
    </submittedName>
</protein>
<proteinExistence type="inferred from homology"/>
<dbReference type="GO" id="GO:0022857">
    <property type="term" value="F:transmembrane transporter activity"/>
    <property type="evidence" value="ECO:0007669"/>
    <property type="project" value="InterPro"/>
</dbReference>
<keyword evidence="6 8" id="KW-0472">Membrane</keyword>
<comment type="caution">
    <text evidence="10">The sequence shown here is derived from an EMBL/GenBank/DDBJ whole genome shotgun (WGS) entry which is preliminary data.</text>
</comment>
<feature type="transmembrane region" description="Helical" evidence="8">
    <location>
        <begin position="422"/>
        <end position="445"/>
    </location>
</feature>
<keyword evidence="3" id="KW-0813">Transport</keyword>
<evidence type="ECO:0000256" key="5">
    <source>
        <dbReference type="ARBA" id="ARBA00022989"/>
    </source>
</evidence>
<feature type="transmembrane region" description="Helical" evidence="8">
    <location>
        <begin position="168"/>
        <end position="187"/>
    </location>
</feature>
<dbReference type="RefSeq" id="WP_245197768.1">
    <property type="nucleotide sequence ID" value="NZ_JAATJC010000001.1"/>
</dbReference>
<feature type="region of interest" description="Disordered" evidence="7">
    <location>
        <begin position="559"/>
        <end position="580"/>
    </location>
</feature>
<evidence type="ECO:0000256" key="7">
    <source>
        <dbReference type="SAM" id="MobiDB-lite"/>
    </source>
</evidence>
<dbReference type="PANTHER" id="PTHR12778">
    <property type="entry name" value="SOLUTE CARRIER FAMILY 33 ACETYL-COA TRANSPORTER -RELATED"/>
    <property type="match status" value="1"/>
</dbReference>
<dbReference type="InterPro" id="IPR020846">
    <property type="entry name" value="MFS_dom"/>
</dbReference>
<dbReference type="Pfam" id="PF07690">
    <property type="entry name" value="MFS_1"/>
    <property type="match status" value="1"/>
</dbReference>
<dbReference type="PANTHER" id="PTHR12778:SF10">
    <property type="entry name" value="MAJOR FACILITATOR SUPERFAMILY DOMAIN-CONTAINING PROTEIN 3"/>
    <property type="match status" value="1"/>
</dbReference>
<comment type="subcellular location">
    <subcellularLocation>
        <location evidence="1">Membrane</location>
        <topology evidence="1">Multi-pass membrane protein</topology>
    </subcellularLocation>
</comment>
<evidence type="ECO:0000256" key="6">
    <source>
        <dbReference type="ARBA" id="ARBA00023136"/>
    </source>
</evidence>
<feature type="transmembrane region" description="Helical" evidence="8">
    <location>
        <begin position="32"/>
        <end position="57"/>
    </location>
</feature>
<sequence>MATAAAADDTAKVEQPKGWRLIRTALSNRKTAVMLAFGFGAGLPFTLLIGTLNAWLGEWQIDLATIGVLSWIGLAYAFKFLWSPLVDRVRLPGLERLGRRRGWLLLCQIILTLTFFGLSLSDPRLALGTFALIAVVGAFASATQDVVIDAWRIDVADEQAPVEILSSIYQLGFRIAALIGGALALVLSERMSWPTVYAVMGVFMGLTLIATLLAPDTPRTASEEQQTALRRTGAISPKLRAIGLGIVGLGWAWAIWTVGAFMANMLGGAVDPATGKPPSVGDFTKTYGPLIVGATVLIPAIVAAVFNWLAARPGYVLTSDVPASSGLERTADHAYSALILPLAELVRRMGWGVIIVMGLILSYRITDNIWGSFAFPFYLQELKYTGDEVAFASKIFGVFMTMAGIAIGGIMFATVGRMPTLMIGAIVAAASNLLYADLASGAVYIDAFARTFGLDAFGHDLRMVRLLIAISGENIAGGLAGAAFVAYLSSITSREFSAVQYALLSSLTFLIGSLGRAALGEMIDQVGYAPVFYLTATIGLVAVAFVALEWARQGWTGRRARTNGPVPSGDAARAAEGDTA</sequence>